<name>A0A0F9CCD8_9ZZZZ</name>
<dbReference type="AlphaFoldDB" id="A0A0F9CCD8"/>
<accession>A0A0F9CCD8</accession>
<reference evidence="1" key="1">
    <citation type="journal article" date="2015" name="Nature">
        <title>Complex archaea that bridge the gap between prokaryotes and eukaryotes.</title>
        <authorList>
            <person name="Spang A."/>
            <person name="Saw J.H."/>
            <person name="Jorgensen S.L."/>
            <person name="Zaremba-Niedzwiedzka K."/>
            <person name="Martijn J."/>
            <person name="Lind A.E."/>
            <person name="van Eijk R."/>
            <person name="Schleper C."/>
            <person name="Guy L."/>
            <person name="Ettema T.J."/>
        </authorList>
    </citation>
    <scope>NUCLEOTIDE SEQUENCE</scope>
</reference>
<gene>
    <name evidence="1" type="ORF">LCGC14_2683630</name>
</gene>
<evidence type="ECO:0000313" key="1">
    <source>
        <dbReference type="EMBL" id="KKK94361.1"/>
    </source>
</evidence>
<proteinExistence type="predicted"/>
<comment type="caution">
    <text evidence="1">The sequence shown here is derived from an EMBL/GenBank/DDBJ whole genome shotgun (WGS) entry which is preliminary data.</text>
</comment>
<protein>
    <submittedName>
        <fullName evidence="1">Uncharacterized protein</fullName>
    </submittedName>
</protein>
<organism evidence="1">
    <name type="scientific">marine sediment metagenome</name>
    <dbReference type="NCBI Taxonomy" id="412755"/>
    <lineage>
        <taxon>unclassified sequences</taxon>
        <taxon>metagenomes</taxon>
        <taxon>ecological metagenomes</taxon>
    </lineage>
</organism>
<dbReference type="EMBL" id="LAZR01047378">
    <property type="protein sequence ID" value="KKK94361.1"/>
    <property type="molecule type" value="Genomic_DNA"/>
</dbReference>
<sequence length="131" mass="14431">MCLADSTVFGLVEDRIYVNKIPRAEIEAASTFHPPKVLVLRMAGGAGKVDLLPTDQPLVSTLCYGETDQEADKVRRAVWELFVRSLRVTHDGVLFHDFVPTGGAIPNIEPDLVWPVIAQTYTVLADVREVA</sequence>